<evidence type="ECO:0000313" key="1">
    <source>
        <dbReference type="EMBL" id="GGX57767.1"/>
    </source>
</evidence>
<evidence type="ECO:0000313" key="2">
    <source>
        <dbReference type="Proteomes" id="UP000600865"/>
    </source>
</evidence>
<dbReference type="EMBL" id="BMYV01000001">
    <property type="protein sequence ID" value="GGX57767.1"/>
    <property type="molecule type" value="Genomic_DNA"/>
</dbReference>
<dbReference type="Proteomes" id="UP000600865">
    <property type="component" value="Unassembled WGS sequence"/>
</dbReference>
<dbReference type="AlphaFoldDB" id="A0A918NCJ5"/>
<organism evidence="1 2">
    <name type="scientific">Litorimonas cladophorae</name>
    <dbReference type="NCBI Taxonomy" id="1220491"/>
    <lineage>
        <taxon>Bacteria</taxon>
        <taxon>Pseudomonadati</taxon>
        <taxon>Pseudomonadota</taxon>
        <taxon>Alphaproteobacteria</taxon>
        <taxon>Maricaulales</taxon>
        <taxon>Robiginitomaculaceae</taxon>
    </lineage>
</organism>
<gene>
    <name evidence="1" type="ORF">GCM10011309_03520</name>
</gene>
<protein>
    <submittedName>
        <fullName evidence="1">Uncharacterized protein</fullName>
    </submittedName>
</protein>
<name>A0A918NCJ5_9PROT</name>
<proteinExistence type="predicted"/>
<reference evidence="1 2" key="1">
    <citation type="journal article" date="2014" name="Int. J. Syst. Evol. Microbiol.">
        <title>Complete genome sequence of Corynebacterium casei LMG S-19264T (=DSM 44701T), isolated from a smear-ripened cheese.</title>
        <authorList>
            <consortium name="US DOE Joint Genome Institute (JGI-PGF)"/>
            <person name="Walter F."/>
            <person name="Albersmeier A."/>
            <person name="Kalinowski J."/>
            <person name="Ruckert C."/>
        </authorList>
    </citation>
    <scope>NUCLEOTIDE SEQUENCE [LARGE SCALE GENOMIC DNA]</scope>
    <source>
        <strain evidence="1 2">KCTC 23968</strain>
    </source>
</reference>
<accession>A0A918NCJ5</accession>
<comment type="caution">
    <text evidence="1">The sequence shown here is derived from an EMBL/GenBank/DDBJ whole genome shotgun (WGS) entry which is preliminary data.</text>
</comment>
<keyword evidence="2" id="KW-1185">Reference proteome</keyword>
<sequence length="88" mass="10143">MGILDLPPDHWLRVAHKHSSNHRQEITDSFQCGCFHCRHLFKPQKIIDWVDGGTTAMCPKYVVAGVIGDSSPFDIDEKFLEAMQRVWF</sequence>